<dbReference type="RefSeq" id="WP_345236879.1">
    <property type="nucleotide sequence ID" value="NZ_BAABGZ010000064.1"/>
</dbReference>
<gene>
    <name evidence="1" type="ORF">GCM10023185_29720</name>
</gene>
<accession>A0ABP8IM44</accession>
<dbReference type="Proteomes" id="UP001501153">
    <property type="component" value="Unassembled WGS sequence"/>
</dbReference>
<reference evidence="2" key="1">
    <citation type="journal article" date="2019" name="Int. J. Syst. Evol. Microbiol.">
        <title>The Global Catalogue of Microorganisms (GCM) 10K type strain sequencing project: providing services to taxonomists for standard genome sequencing and annotation.</title>
        <authorList>
            <consortium name="The Broad Institute Genomics Platform"/>
            <consortium name="The Broad Institute Genome Sequencing Center for Infectious Disease"/>
            <person name="Wu L."/>
            <person name="Ma J."/>
        </authorList>
    </citation>
    <scope>NUCLEOTIDE SEQUENCE [LARGE SCALE GENOMIC DNA]</scope>
    <source>
        <strain evidence="2">JCM 17923</strain>
    </source>
</reference>
<organism evidence="1 2">
    <name type="scientific">Hymenobacter saemangeumensis</name>
    <dbReference type="NCBI Taxonomy" id="1084522"/>
    <lineage>
        <taxon>Bacteria</taxon>
        <taxon>Pseudomonadati</taxon>
        <taxon>Bacteroidota</taxon>
        <taxon>Cytophagia</taxon>
        <taxon>Cytophagales</taxon>
        <taxon>Hymenobacteraceae</taxon>
        <taxon>Hymenobacter</taxon>
    </lineage>
</organism>
<evidence type="ECO:0000313" key="1">
    <source>
        <dbReference type="EMBL" id="GAA4362111.1"/>
    </source>
</evidence>
<dbReference type="EMBL" id="BAABGZ010000064">
    <property type="protein sequence ID" value="GAA4362111.1"/>
    <property type="molecule type" value="Genomic_DNA"/>
</dbReference>
<evidence type="ECO:0000313" key="2">
    <source>
        <dbReference type="Proteomes" id="UP001501153"/>
    </source>
</evidence>
<keyword evidence="2" id="KW-1185">Reference proteome</keyword>
<name>A0ABP8IM44_9BACT</name>
<sequence length="167" mass="18205">MLASARVAFAQAGPELLEACINALRTHPQPPRGRPAHTTGNTERQLRFEEDDSSLTMFGPSHLQTLITGRGPTKSSTAGDTPLREILAQWAEDKGIQLNDPNMTYKQFGFLAARKMHEWGSELYAMGQPSGLLDQVLSPEFLNTLKARIAAGEMVAITSTLRGVLNS</sequence>
<proteinExistence type="predicted"/>
<comment type="caution">
    <text evidence="1">The sequence shown here is derived from an EMBL/GenBank/DDBJ whole genome shotgun (WGS) entry which is preliminary data.</text>
</comment>
<protein>
    <submittedName>
        <fullName evidence="1">Uncharacterized protein</fullName>
    </submittedName>
</protein>